<dbReference type="GO" id="GO:0032259">
    <property type="term" value="P:methylation"/>
    <property type="evidence" value="ECO:0007669"/>
    <property type="project" value="UniProtKB-KW"/>
</dbReference>
<feature type="domain" description="RMT2" evidence="10">
    <location>
        <begin position="176"/>
        <end position="400"/>
    </location>
</feature>
<gene>
    <name evidence="11" type="ORF">A1O7_00486</name>
</gene>
<dbReference type="STRING" id="1182544.W9WGM5"/>
<proteinExistence type="inferred from homology"/>
<comment type="similarity">
    <text evidence="8">Belongs to the class I-like SAM-binding methyltransferase superfamily. RMT2 methyltransferase family.</text>
</comment>
<dbReference type="InterPro" id="IPR036770">
    <property type="entry name" value="Ankyrin_rpt-contain_sf"/>
</dbReference>
<evidence type="ECO:0000256" key="1">
    <source>
        <dbReference type="ARBA" id="ARBA00002207"/>
    </source>
</evidence>
<feature type="region of interest" description="Disordered" evidence="9">
    <location>
        <begin position="144"/>
        <end position="163"/>
    </location>
</feature>
<dbReference type="VEuPathDB" id="FungiDB:A1O7_00486"/>
<keyword evidence="4 8" id="KW-0489">Methyltransferase</keyword>
<evidence type="ECO:0000256" key="8">
    <source>
        <dbReference type="PIRNR" id="PIRNR038148"/>
    </source>
</evidence>
<dbReference type="HOGENOM" id="CLU_033831_0_0_1"/>
<evidence type="ECO:0000256" key="7">
    <source>
        <dbReference type="ARBA" id="ARBA00023242"/>
    </source>
</evidence>
<dbReference type="Gene3D" id="1.25.40.20">
    <property type="entry name" value="Ankyrin repeat-containing domain"/>
    <property type="match status" value="1"/>
</dbReference>
<evidence type="ECO:0000256" key="5">
    <source>
        <dbReference type="ARBA" id="ARBA00022679"/>
    </source>
</evidence>
<comment type="caution">
    <text evidence="11">The sequence shown here is derived from an EMBL/GenBank/DDBJ whole genome shotgun (WGS) entry which is preliminary data.</text>
</comment>
<dbReference type="GO" id="GO:0005634">
    <property type="term" value="C:nucleus"/>
    <property type="evidence" value="ECO:0007669"/>
    <property type="project" value="UniProtKB-SubCell"/>
</dbReference>
<keyword evidence="3 8" id="KW-0963">Cytoplasm</keyword>
<dbReference type="EC" id="2.1.1.-" evidence="8"/>
<comment type="subcellular location">
    <subcellularLocation>
        <location evidence="8">Cytoplasm</location>
    </subcellularLocation>
    <subcellularLocation>
        <location evidence="8">Nucleus</location>
    </subcellularLocation>
</comment>
<dbReference type="RefSeq" id="XP_007752717.1">
    <property type="nucleotide sequence ID" value="XM_007754527.1"/>
</dbReference>
<evidence type="ECO:0000256" key="6">
    <source>
        <dbReference type="ARBA" id="ARBA00022691"/>
    </source>
</evidence>
<evidence type="ECO:0000256" key="3">
    <source>
        <dbReference type="ARBA" id="ARBA00022490"/>
    </source>
</evidence>
<dbReference type="InterPro" id="IPR051038">
    <property type="entry name" value="RMT2/GAMT_Mtase"/>
</dbReference>
<keyword evidence="7 8" id="KW-0539">Nucleus</keyword>
<evidence type="ECO:0000313" key="12">
    <source>
        <dbReference type="Proteomes" id="UP000019473"/>
    </source>
</evidence>
<evidence type="ECO:0000256" key="2">
    <source>
        <dbReference type="ARBA" id="ARBA00011245"/>
    </source>
</evidence>
<accession>W9WGM5</accession>
<dbReference type="OrthoDB" id="19014at2759"/>
<keyword evidence="12" id="KW-1185">Reference proteome</keyword>
<dbReference type="InterPro" id="IPR017408">
    <property type="entry name" value="Arginine_N-MeTrfase_2"/>
</dbReference>
<dbReference type="PIRSF" id="PIRSF038148">
    <property type="entry name" value="Arginine_N-mtfrase-2"/>
    <property type="match status" value="1"/>
</dbReference>
<evidence type="ECO:0000313" key="11">
    <source>
        <dbReference type="EMBL" id="EXJ64150.1"/>
    </source>
</evidence>
<name>W9WGM5_9EURO</name>
<dbReference type="Gene3D" id="3.40.50.150">
    <property type="entry name" value="Vaccinia Virus protein VP39"/>
    <property type="match status" value="1"/>
</dbReference>
<dbReference type="PANTHER" id="PTHR32379">
    <property type="entry name" value="GUANIDINOACETATE N-METHYLTRANSFERASE"/>
    <property type="match status" value="1"/>
</dbReference>
<dbReference type="GO" id="GO:0005737">
    <property type="term" value="C:cytoplasm"/>
    <property type="evidence" value="ECO:0007669"/>
    <property type="project" value="UniProtKB-SubCell"/>
</dbReference>
<feature type="compositionally biased region" description="Acidic residues" evidence="9">
    <location>
        <begin position="144"/>
        <end position="161"/>
    </location>
</feature>
<dbReference type="eggNOG" id="KOG1709">
    <property type="taxonomic scope" value="Eukaryota"/>
</dbReference>
<evidence type="ECO:0000259" key="10">
    <source>
        <dbReference type="PROSITE" id="PS51559"/>
    </source>
</evidence>
<dbReference type="Proteomes" id="UP000019473">
    <property type="component" value="Unassembled WGS sequence"/>
</dbReference>
<dbReference type="SUPFAM" id="SSF48403">
    <property type="entry name" value="Ankyrin repeat"/>
    <property type="match status" value="1"/>
</dbReference>
<sequence>MSNSPSAEANGHKVDDSIKEIIRAATDHDIQSLEKCIDQYSFPECKAVDVQDQETGLTPIHAAIASTKSQLHGDFGANQPSEESGIQVVRFLLENGAIWNQLDLNNETPGCIAYRLGLHQLYQTMVDAGVRAEMILNRLEEYEELEDEDEDGDGGGDDLDDGDLRQIEAEAPQPSTSQDDVTSAGYLSSTLSLNNGRLLDAERNAIMMEWERDIMQQSADAILPRPGLKVLNIGFGMGIFDTHIQDHVNSPASHHIIEAHPDVINEMRRKGWMERPNVVVHSGKWQNILPQLAAEDEVFDAIYFDTFAEPYSAFRDFLSEHVISVLTQDGRWSFFNGMGADRQISYDVYQKVVEFDLFESGYDVTWTDVQLPNLDQEWEGVRRRYWKVDLYRLPVCRFLD</sequence>
<dbReference type="PROSITE" id="PS51559">
    <property type="entry name" value="SAM_RMT2"/>
    <property type="match status" value="1"/>
</dbReference>
<dbReference type="InterPro" id="IPR029063">
    <property type="entry name" value="SAM-dependent_MTases_sf"/>
</dbReference>
<organism evidence="11 12">
    <name type="scientific">Cladophialophora yegresii CBS 114405</name>
    <dbReference type="NCBI Taxonomy" id="1182544"/>
    <lineage>
        <taxon>Eukaryota</taxon>
        <taxon>Fungi</taxon>
        <taxon>Dikarya</taxon>
        <taxon>Ascomycota</taxon>
        <taxon>Pezizomycotina</taxon>
        <taxon>Eurotiomycetes</taxon>
        <taxon>Chaetothyriomycetidae</taxon>
        <taxon>Chaetothyriales</taxon>
        <taxon>Herpotrichiellaceae</taxon>
        <taxon>Cladophialophora</taxon>
    </lineage>
</organism>
<evidence type="ECO:0000256" key="9">
    <source>
        <dbReference type="SAM" id="MobiDB-lite"/>
    </source>
</evidence>
<dbReference type="PANTHER" id="PTHR32379:SF1">
    <property type="entry name" value="GUANIDINOACETATE N-METHYLTRANSFERASE"/>
    <property type="match status" value="1"/>
</dbReference>
<dbReference type="AlphaFoldDB" id="W9WGM5"/>
<reference evidence="11 12" key="1">
    <citation type="submission" date="2013-03" db="EMBL/GenBank/DDBJ databases">
        <title>The Genome Sequence of Cladophialophora yegresii CBS 114405.</title>
        <authorList>
            <consortium name="The Broad Institute Genomics Platform"/>
            <person name="Cuomo C."/>
            <person name="de Hoog S."/>
            <person name="Gorbushina A."/>
            <person name="Walker B."/>
            <person name="Young S.K."/>
            <person name="Zeng Q."/>
            <person name="Gargeya S."/>
            <person name="Fitzgerald M."/>
            <person name="Haas B."/>
            <person name="Abouelleil A."/>
            <person name="Allen A.W."/>
            <person name="Alvarado L."/>
            <person name="Arachchi H.M."/>
            <person name="Berlin A.M."/>
            <person name="Chapman S.B."/>
            <person name="Gainer-Dewar J."/>
            <person name="Goldberg J."/>
            <person name="Griggs A."/>
            <person name="Gujja S."/>
            <person name="Hansen M."/>
            <person name="Howarth C."/>
            <person name="Imamovic A."/>
            <person name="Ireland A."/>
            <person name="Larimer J."/>
            <person name="McCowan C."/>
            <person name="Murphy C."/>
            <person name="Pearson M."/>
            <person name="Poon T.W."/>
            <person name="Priest M."/>
            <person name="Roberts A."/>
            <person name="Saif S."/>
            <person name="Shea T."/>
            <person name="Sisk P."/>
            <person name="Sykes S."/>
            <person name="Wortman J."/>
            <person name="Nusbaum C."/>
            <person name="Birren B."/>
        </authorList>
    </citation>
    <scope>NUCLEOTIDE SEQUENCE [LARGE SCALE GENOMIC DNA]</scope>
    <source>
        <strain evidence="11 12">CBS 114405</strain>
    </source>
</reference>
<dbReference type="EMBL" id="AMGW01000001">
    <property type="protein sequence ID" value="EXJ64150.1"/>
    <property type="molecule type" value="Genomic_DNA"/>
</dbReference>
<protein>
    <recommendedName>
        <fullName evidence="8">Arginine N-methyltransferase 2</fullName>
        <ecNumber evidence="8">2.1.1.-</ecNumber>
    </recommendedName>
</protein>
<evidence type="ECO:0000256" key="4">
    <source>
        <dbReference type="ARBA" id="ARBA00022603"/>
    </source>
</evidence>
<dbReference type="GeneID" id="19175102"/>
<comment type="subunit">
    <text evidence="2 8">Monomer.</text>
</comment>
<comment type="function">
    <text evidence="1 8">S-adenosyl-L-methionine-dependent protein-arginine N-methyltransferase that methylates the delta-nitrogen atom of arginine residues to form N5-methylarginine (type IV) in target proteins. Monomethylates ribosomal protein L12.</text>
</comment>
<dbReference type="InterPro" id="IPR026480">
    <property type="entry name" value="RMT2_dom"/>
</dbReference>
<keyword evidence="5 8" id="KW-0808">Transferase</keyword>
<dbReference type="FunFam" id="3.40.50.150:FF:000135">
    <property type="entry name" value="Arginine N-methyltransferase 2"/>
    <property type="match status" value="1"/>
</dbReference>
<keyword evidence="6" id="KW-0949">S-adenosyl-L-methionine</keyword>
<dbReference type="GO" id="GO:0019702">
    <property type="term" value="F:protein arginine N5-methyltransferase activity"/>
    <property type="evidence" value="ECO:0007669"/>
    <property type="project" value="TreeGrafter"/>
</dbReference>
<dbReference type="SUPFAM" id="SSF53335">
    <property type="entry name" value="S-adenosyl-L-methionine-dependent methyltransferases"/>
    <property type="match status" value="1"/>
</dbReference>